<organism evidence="1 2">
    <name type="scientific">Prymnesium parvum</name>
    <name type="common">Toxic golden alga</name>
    <dbReference type="NCBI Taxonomy" id="97485"/>
    <lineage>
        <taxon>Eukaryota</taxon>
        <taxon>Haptista</taxon>
        <taxon>Haptophyta</taxon>
        <taxon>Prymnesiophyceae</taxon>
        <taxon>Prymnesiales</taxon>
        <taxon>Prymnesiaceae</taxon>
        <taxon>Prymnesium</taxon>
    </lineage>
</organism>
<accession>A0AB34JRR5</accession>
<reference evidence="1 2" key="1">
    <citation type="journal article" date="2024" name="Science">
        <title>Giant polyketide synthase enzymes in the biosynthesis of giant marine polyether toxins.</title>
        <authorList>
            <person name="Fallon T.R."/>
            <person name="Shende V.V."/>
            <person name="Wierzbicki I.H."/>
            <person name="Pendleton A.L."/>
            <person name="Watervoot N.F."/>
            <person name="Auber R.P."/>
            <person name="Gonzalez D.J."/>
            <person name="Wisecaver J.H."/>
            <person name="Moore B.S."/>
        </authorList>
    </citation>
    <scope>NUCLEOTIDE SEQUENCE [LARGE SCALE GENOMIC DNA]</scope>
    <source>
        <strain evidence="1 2">12B1</strain>
    </source>
</reference>
<evidence type="ECO:0000313" key="1">
    <source>
        <dbReference type="EMBL" id="KAL1524006.1"/>
    </source>
</evidence>
<dbReference type="AlphaFoldDB" id="A0AB34JRR5"/>
<name>A0AB34JRR5_PRYPA</name>
<dbReference type="Proteomes" id="UP001515480">
    <property type="component" value="Unassembled WGS sequence"/>
</dbReference>
<sequence>MTIGPAVEGDESRKVPRPSAIPLAELGLSVNDRIEVSWEVELADGTEESVWWLATIIGETEGLDRSVDLEYEADHGFDCERRRVVMSSNGILWDALLHENLEWRCEGAADDEESTDETVEAPLGAFELESAVKARFQGGDEFHAGTIAAINDDGTYDVLYEDHVLEQGVPGEMIQKVQLDASAQAAIEQGREEGPVAETISDFFELFVRSLTSGERFSKLTAEQKAVVSDKVRALQPHFEAELIELRKERGRGAQVTGEDIKLLLPRVTARAASSGA</sequence>
<evidence type="ECO:0000313" key="2">
    <source>
        <dbReference type="Proteomes" id="UP001515480"/>
    </source>
</evidence>
<proteinExistence type="predicted"/>
<dbReference type="CDD" id="cd04508">
    <property type="entry name" value="Tudor_SF"/>
    <property type="match status" value="1"/>
</dbReference>
<dbReference type="Gene3D" id="2.30.30.140">
    <property type="match status" value="1"/>
</dbReference>
<gene>
    <name evidence="1" type="ORF">AB1Y20_018921</name>
</gene>
<dbReference type="EMBL" id="JBGBPQ010000005">
    <property type="protein sequence ID" value="KAL1524006.1"/>
    <property type="molecule type" value="Genomic_DNA"/>
</dbReference>
<keyword evidence="2" id="KW-1185">Reference proteome</keyword>
<protein>
    <submittedName>
        <fullName evidence="1">Uncharacterized protein</fullName>
    </submittedName>
</protein>
<comment type="caution">
    <text evidence="1">The sequence shown here is derived from an EMBL/GenBank/DDBJ whole genome shotgun (WGS) entry which is preliminary data.</text>
</comment>